<dbReference type="OrthoDB" id="42328at2759"/>
<dbReference type="EMBL" id="CM000610">
    <property type="protein sequence ID" value="EEC48869.1"/>
    <property type="molecule type" value="Genomic_DNA"/>
</dbReference>
<evidence type="ECO:0000256" key="2">
    <source>
        <dbReference type="SAM" id="Phobius"/>
    </source>
</evidence>
<accession>B7FY68</accession>
<evidence type="ECO:0000313" key="4">
    <source>
        <dbReference type="EMBL" id="EEC48869.1"/>
    </source>
</evidence>
<keyword evidence="3" id="KW-0732">Signal</keyword>
<organism evidence="4 5">
    <name type="scientific">Phaeodactylum tricornutum (strain CCAP 1055/1)</name>
    <dbReference type="NCBI Taxonomy" id="556484"/>
    <lineage>
        <taxon>Eukaryota</taxon>
        <taxon>Sar</taxon>
        <taxon>Stramenopiles</taxon>
        <taxon>Ochrophyta</taxon>
        <taxon>Bacillariophyta</taxon>
        <taxon>Bacillariophyceae</taxon>
        <taxon>Bacillariophycidae</taxon>
        <taxon>Naviculales</taxon>
        <taxon>Phaeodactylaceae</taxon>
        <taxon>Phaeodactylum</taxon>
    </lineage>
</organism>
<keyword evidence="2" id="KW-1133">Transmembrane helix</keyword>
<reference evidence="4 5" key="1">
    <citation type="journal article" date="2008" name="Nature">
        <title>The Phaeodactylum genome reveals the evolutionary history of diatom genomes.</title>
        <authorList>
            <person name="Bowler C."/>
            <person name="Allen A.E."/>
            <person name="Badger J.H."/>
            <person name="Grimwood J."/>
            <person name="Jabbari K."/>
            <person name="Kuo A."/>
            <person name="Maheswari U."/>
            <person name="Martens C."/>
            <person name="Maumus F."/>
            <person name="Otillar R.P."/>
            <person name="Rayko E."/>
            <person name="Salamov A."/>
            <person name="Vandepoele K."/>
            <person name="Beszteri B."/>
            <person name="Gruber A."/>
            <person name="Heijde M."/>
            <person name="Katinka M."/>
            <person name="Mock T."/>
            <person name="Valentin K."/>
            <person name="Verret F."/>
            <person name="Berges J.A."/>
            <person name="Brownlee C."/>
            <person name="Cadoret J.P."/>
            <person name="Chiovitti A."/>
            <person name="Choi C.J."/>
            <person name="Coesel S."/>
            <person name="De Martino A."/>
            <person name="Detter J.C."/>
            <person name="Durkin C."/>
            <person name="Falciatore A."/>
            <person name="Fournet J."/>
            <person name="Haruta M."/>
            <person name="Huysman M.J."/>
            <person name="Jenkins B.D."/>
            <person name="Jiroutova K."/>
            <person name="Jorgensen R.E."/>
            <person name="Joubert Y."/>
            <person name="Kaplan A."/>
            <person name="Kroger N."/>
            <person name="Kroth P.G."/>
            <person name="La Roche J."/>
            <person name="Lindquist E."/>
            <person name="Lommer M."/>
            <person name="Martin-Jezequel V."/>
            <person name="Lopez P.J."/>
            <person name="Lucas S."/>
            <person name="Mangogna M."/>
            <person name="McGinnis K."/>
            <person name="Medlin L.K."/>
            <person name="Montsant A."/>
            <person name="Oudot-Le Secq M.P."/>
            <person name="Napoli C."/>
            <person name="Obornik M."/>
            <person name="Parker M.S."/>
            <person name="Petit J.L."/>
            <person name="Porcel B.M."/>
            <person name="Poulsen N."/>
            <person name="Robison M."/>
            <person name="Rychlewski L."/>
            <person name="Rynearson T.A."/>
            <person name="Schmutz J."/>
            <person name="Shapiro H."/>
            <person name="Siaut M."/>
            <person name="Stanley M."/>
            <person name="Sussman M.R."/>
            <person name="Taylor A.R."/>
            <person name="Vardi A."/>
            <person name="von Dassow P."/>
            <person name="Vyverman W."/>
            <person name="Willis A."/>
            <person name="Wyrwicz L.S."/>
            <person name="Rokhsar D.S."/>
            <person name="Weissenbach J."/>
            <person name="Armbrust E.V."/>
            <person name="Green B.R."/>
            <person name="Van de Peer Y."/>
            <person name="Grigoriev I.V."/>
        </authorList>
    </citation>
    <scope>NUCLEOTIDE SEQUENCE [LARGE SCALE GENOMIC DNA]</scope>
    <source>
        <strain evidence="4 5">CCAP 1055/1</strain>
    </source>
</reference>
<gene>
    <name evidence="4" type="ORF">PHATRDRAFT_45588</name>
</gene>
<evidence type="ECO:0000256" key="3">
    <source>
        <dbReference type="SAM" id="SignalP"/>
    </source>
</evidence>
<keyword evidence="2" id="KW-0472">Membrane</keyword>
<feature type="chain" id="PRO_5002855486" evidence="3">
    <location>
        <begin position="20"/>
        <end position="313"/>
    </location>
</feature>
<dbReference type="PaxDb" id="2850-Phatr45588"/>
<sequence length="313" mass="33473">MMKSLFFLTFASIVFVVDAATKVAVIELGKGGTVRRTTAKSIESSVDGVASFWNALHGSGRRRLQHPGMTVVPDLFRKADSSVVIGVSGSGVDLSTMPLVAGLVSDESKNGVVGHMEISGHHCHALLSHLDQLEEAESLSIDLLEKHAKISGISGMKIVVDTPRASALDQQISVALLEMDEQAKASGQTIVVNLVVEESEDTGASSHRRLEGGGEEEGQEGGEQGGGEGGADNANGDGSSGQFAGYYGYGYYNAYGEWVTPYKTMFQIQYFNVVLWTSVGLTLILFSSIFMMMYMPLEPDTLLFGESAKLMED</sequence>
<keyword evidence="5" id="KW-1185">Reference proteome</keyword>
<dbReference type="RefSeq" id="XP_002179883.1">
    <property type="nucleotide sequence ID" value="XM_002179847.1"/>
</dbReference>
<dbReference type="Proteomes" id="UP000000759">
    <property type="component" value="Chromosome 7"/>
</dbReference>
<feature type="signal peptide" evidence="3">
    <location>
        <begin position="1"/>
        <end position="19"/>
    </location>
</feature>
<feature type="compositionally biased region" description="Gly residues" evidence="1">
    <location>
        <begin position="221"/>
        <end position="230"/>
    </location>
</feature>
<feature type="region of interest" description="Disordered" evidence="1">
    <location>
        <begin position="199"/>
        <end position="235"/>
    </location>
</feature>
<dbReference type="InParanoid" id="B7FY68"/>
<keyword evidence="2" id="KW-0812">Transmembrane</keyword>
<dbReference type="KEGG" id="pti:PHATRDRAFT_45588"/>
<evidence type="ECO:0000313" key="5">
    <source>
        <dbReference type="Proteomes" id="UP000000759"/>
    </source>
</evidence>
<proteinExistence type="predicted"/>
<feature type="transmembrane region" description="Helical" evidence="2">
    <location>
        <begin position="273"/>
        <end position="294"/>
    </location>
</feature>
<reference evidence="5" key="2">
    <citation type="submission" date="2008-08" db="EMBL/GenBank/DDBJ databases">
        <authorList>
            <consortium name="Diatom Consortium"/>
            <person name="Grigoriev I."/>
            <person name="Grimwood J."/>
            <person name="Kuo A."/>
            <person name="Otillar R.P."/>
            <person name="Salamov A."/>
            <person name="Detter J.C."/>
            <person name="Lindquist E."/>
            <person name="Shapiro H."/>
            <person name="Lucas S."/>
            <person name="Glavina del Rio T."/>
            <person name="Pitluck S."/>
            <person name="Rokhsar D."/>
            <person name="Bowler C."/>
        </authorList>
    </citation>
    <scope>GENOME REANNOTATION</scope>
    <source>
        <strain evidence="5">CCAP 1055/1</strain>
    </source>
</reference>
<name>B7FY68_PHATC</name>
<dbReference type="eggNOG" id="ENOG502SRUF">
    <property type="taxonomic scope" value="Eukaryota"/>
</dbReference>
<dbReference type="GeneID" id="7200370"/>
<dbReference type="HOGENOM" id="CLU_889859_0_0_1"/>
<protein>
    <submittedName>
        <fullName evidence="4">Uncharacterized protein</fullName>
    </submittedName>
</protein>
<dbReference type="AlphaFoldDB" id="B7FY68"/>
<evidence type="ECO:0000256" key="1">
    <source>
        <dbReference type="SAM" id="MobiDB-lite"/>
    </source>
</evidence>